<evidence type="ECO:0000313" key="2">
    <source>
        <dbReference type="EMBL" id="KAK3219407.1"/>
    </source>
</evidence>
<name>A0AAE0AJY0_9ROSI</name>
<keyword evidence="3" id="KW-1185">Reference proteome</keyword>
<reference evidence="2" key="1">
    <citation type="journal article" date="2023" name="Plant J.">
        <title>Genome sequences and population genomics provide insights into the demographic history, inbreeding, and mutation load of two 'living fossil' tree species of Dipteronia.</title>
        <authorList>
            <person name="Feng Y."/>
            <person name="Comes H.P."/>
            <person name="Chen J."/>
            <person name="Zhu S."/>
            <person name="Lu R."/>
            <person name="Zhang X."/>
            <person name="Li P."/>
            <person name="Qiu J."/>
            <person name="Olsen K.M."/>
            <person name="Qiu Y."/>
        </authorList>
    </citation>
    <scope>NUCLEOTIDE SEQUENCE</scope>
    <source>
        <strain evidence="2">NBL</strain>
    </source>
</reference>
<dbReference type="EMBL" id="JANJYJ010000004">
    <property type="protein sequence ID" value="KAK3219407.1"/>
    <property type="molecule type" value="Genomic_DNA"/>
</dbReference>
<feature type="domain" description="Reverse transcriptase zinc-binding" evidence="1">
    <location>
        <begin position="103"/>
        <end position="183"/>
    </location>
</feature>
<dbReference type="InterPro" id="IPR026960">
    <property type="entry name" value="RVT-Znf"/>
</dbReference>
<dbReference type="Pfam" id="PF13966">
    <property type="entry name" value="zf-RVT"/>
    <property type="match status" value="1"/>
</dbReference>
<proteinExistence type="predicted"/>
<sequence length="255" mass="28446">MAKWVWRFGVEVAPLWKKALCAKYGVPMDVLRWDWNCGANSSAFTKTVGNLFMQGSRMAKILDEGIRVVVGKWDIARGCLENVTIREACQDMIGWVHDANGSFSVKSFVNCLRKENTRDDVGFGGVWQGLCPSKIEIFVWQLLHGRILVRDVLKKFGMLSGVNSLCPLYLASEESINHLFLFSKGSPGPAGISGVLRNHRGEVICTFSVLPLWFSAIRTPTPLLTFWQKEERRIMGIVLFGVISCCGSRLALSVS</sequence>
<protein>
    <recommendedName>
        <fullName evidence="1">Reverse transcriptase zinc-binding domain-containing protein</fullName>
    </recommendedName>
</protein>
<evidence type="ECO:0000313" key="3">
    <source>
        <dbReference type="Proteomes" id="UP001281410"/>
    </source>
</evidence>
<dbReference type="Proteomes" id="UP001281410">
    <property type="component" value="Unassembled WGS sequence"/>
</dbReference>
<dbReference type="AlphaFoldDB" id="A0AAE0AJY0"/>
<evidence type="ECO:0000259" key="1">
    <source>
        <dbReference type="Pfam" id="PF13966"/>
    </source>
</evidence>
<gene>
    <name evidence="2" type="ORF">Dsin_013377</name>
</gene>
<organism evidence="2 3">
    <name type="scientific">Dipteronia sinensis</name>
    <dbReference type="NCBI Taxonomy" id="43782"/>
    <lineage>
        <taxon>Eukaryota</taxon>
        <taxon>Viridiplantae</taxon>
        <taxon>Streptophyta</taxon>
        <taxon>Embryophyta</taxon>
        <taxon>Tracheophyta</taxon>
        <taxon>Spermatophyta</taxon>
        <taxon>Magnoliopsida</taxon>
        <taxon>eudicotyledons</taxon>
        <taxon>Gunneridae</taxon>
        <taxon>Pentapetalae</taxon>
        <taxon>rosids</taxon>
        <taxon>malvids</taxon>
        <taxon>Sapindales</taxon>
        <taxon>Sapindaceae</taxon>
        <taxon>Hippocastanoideae</taxon>
        <taxon>Acereae</taxon>
        <taxon>Dipteronia</taxon>
    </lineage>
</organism>
<accession>A0AAE0AJY0</accession>
<comment type="caution">
    <text evidence="2">The sequence shown here is derived from an EMBL/GenBank/DDBJ whole genome shotgun (WGS) entry which is preliminary data.</text>
</comment>